<dbReference type="Proteomes" id="UP001374535">
    <property type="component" value="Chromosome 4"/>
</dbReference>
<keyword evidence="3" id="KW-0560">Oxidoreductase</keyword>
<protein>
    <submittedName>
        <fullName evidence="4">Uncharacterized protein</fullName>
    </submittedName>
</protein>
<dbReference type="Gene3D" id="3.40.50.720">
    <property type="entry name" value="NAD(P)-binding Rossmann-like Domain"/>
    <property type="match status" value="1"/>
</dbReference>
<organism evidence="4 5">
    <name type="scientific">Vigna mungo</name>
    <name type="common">Black gram</name>
    <name type="synonym">Phaseolus mungo</name>
    <dbReference type="NCBI Taxonomy" id="3915"/>
    <lineage>
        <taxon>Eukaryota</taxon>
        <taxon>Viridiplantae</taxon>
        <taxon>Streptophyta</taxon>
        <taxon>Embryophyta</taxon>
        <taxon>Tracheophyta</taxon>
        <taxon>Spermatophyta</taxon>
        <taxon>Magnoliopsida</taxon>
        <taxon>eudicotyledons</taxon>
        <taxon>Gunneridae</taxon>
        <taxon>Pentapetalae</taxon>
        <taxon>rosids</taxon>
        <taxon>fabids</taxon>
        <taxon>Fabales</taxon>
        <taxon>Fabaceae</taxon>
        <taxon>Papilionoideae</taxon>
        <taxon>50 kb inversion clade</taxon>
        <taxon>NPAAA clade</taxon>
        <taxon>indigoferoid/millettioid clade</taxon>
        <taxon>Phaseoleae</taxon>
        <taxon>Vigna</taxon>
    </lineage>
</organism>
<evidence type="ECO:0000313" key="5">
    <source>
        <dbReference type="Proteomes" id="UP001374535"/>
    </source>
</evidence>
<sequence length="254" mass="28021">MEDGGRADSVRQGRSVAAVFPEEHEMVRGRQGREMGMQKGIAKCGLSSMQDRSRTTLRLRLQEEPVPKTHLKAWQLFQKLLSPFSLRSNLVTCAACPVAAGSHHHHVICDNCERGFYLACQRVASRVKNPSSIPNVSEAIASLSSTLEANSLREKHRCSFAPRLRRGQSSEPLLLTLEEVTPCTTFCRYAVVTGANKGIGFAICKQLALNGFTVVLTTRDEKRGVEAIEKLKELGLPSHVVFHQLDVIDPICSV</sequence>
<dbReference type="PANTHER" id="PTHR43490">
    <property type="entry name" value="(+)-NEOMENTHOL DEHYDROGENASE"/>
    <property type="match status" value="1"/>
</dbReference>
<accession>A0AAQ3NRM2</accession>
<name>A0AAQ3NRM2_VIGMU</name>
<dbReference type="SUPFAM" id="SSF51735">
    <property type="entry name" value="NAD(P)-binding Rossmann-fold domains"/>
    <property type="match status" value="1"/>
</dbReference>
<proteinExistence type="inferred from homology"/>
<dbReference type="PANTHER" id="PTHR43490:SF123">
    <property type="entry name" value="SHORT CHAIN DEHYDROGENASE"/>
    <property type="match status" value="1"/>
</dbReference>
<comment type="similarity">
    <text evidence="1">Belongs to the short-chain dehydrogenases/reductases (SDR) family.</text>
</comment>
<evidence type="ECO:0000256" key="3">
    <source>
        <dbReference type="ARBA" id="ARBA00023002"/>
    </source>
</evidence>
<dbReference type="Pfam" id="PF00106">
    <property type="entry name" value="adh_short"/>
    <property type="match status" value="1"/>
</dbReference>
<gene>
    <name evidence="4" type="ORF">V8G54_012682</name>
</gene>
<evidence type="ECO:0000313" key="4">
    <source>
        <dbReference type="EMBL" id="WVZ15116.1"/>
    </source>
</evidence>
<dbReference type="AlphaFoldDB" id="A0AAQ3NRM2"/>
<dbReference type="GO" id="GO:0016020">
    <property type="term" value="C:membrane"/>
    <property type="evidence" value="ECO:0007669"/>
    <property type="project" value="TreeGrafter"/>
</dbReference>
<keyword evidence="2" id="KW-0521">NADP</keyword>
<dbReference type="GO" id="GO:0016491">
    <property type="term" value="F:oxidoreductase activity"/>
    <property type="evidence" value="ECO:0007669"/>
    <property type="project" value="UniProtKB-KW"/>
</dbReference>
<evidence type="ECO:0000256" key="1">
    <source>
        <dbReference type="ARBA" id="ARBA00006484"/>
    </source>
</evidence>
<reference evidence="4 5" key="1">
    <citation type="journal article" date="2023" name="Life. Sci Alliance">
        <title>Evolutionary insights into 3D genome organization and epigenetic landscape of Vigna mungo.</title>
        <authorList>
            <person name="Junaid A."/>
            <person name="Singh B."/>
            <person name="Bhatia S."/>
        </authorList>
    </citation>
    <scope>NUCLEOTIDE SEQUENCE [LARGE SCALE GENOMIC DNA]</scope>
    <source>
        <strain evidence="4">Urdbean</strain>
    </source>
</reference>
<keyword evidence="5" id="KW-1185">Reference proteome</keyword>
<evidence type="ECO:0000256" key="2">
    <source>
        <dbReference type="ARBA" id="ARBA00022857"/>
    </source>
</evidence>
<dbReference type="InterPro" id="IPR002347">
    <property type="entry name" value="SDR_fam"/>
</dbReference>
<dbReference type="EMBL" id="CP144697">
    <property type="protein sequence ID" value="WVZ15116.1"/>
    <property type="molecule type" value="Genomic_DNA"/>
</dbReference>
<dbReference type="InterPro" id="IPR036291">
    <property type="entry name" value="NAD(P)-bd_dom_sf"/>
</dbReference>